<dbReference type="InterPro" id="IPR035985">
    <property type="entry name" value="Ubiquitin-activating_enz"/>
</dbReference>
<dbReference type="Gene3D" id="1.25.10.10">
    <property type="entry name" value="Leucine-rich Repeat Variant"/>
    <property type="match status" value="1"/>
</dbReference>
<dbReference type="InterPro" id="IPR035983">
    <property type="entry name" value="Hect_E3_ubiquitin_ligase"/>
</dbReference>
<dbReference type="FunFam" id="3.30.2410.10:FF:000001">
    <property type="entry name" value="E3 ubiquitin-protein ligase NEDD4-like"/>
    <property type="match status" value="1"/>
</dbReference>
<dbReference type="EMBL" id="SPRX01000029">
    <property type="protein sequence ID" value="TIC64837.1"/>
    <property type="molecule type" value="Genomic_DNA"/>
</dbReference>
<dbReference type="Pfam" id="PF09794">
    <property type="entry name" value="Avl9"/>
    <property type="match status" value="1"/>
</dbReference>
<dbReference type="Pfam" id="PF06025">
    <property type="entry name" value="DUF913"/>
    <property type="match status" value="1"/>
</dbReference>
<feature type="compositionally biased region" description="Acidic residues" evidence="13">
    <location>
        <begin position="3038"/>
        <end position="3048"/>
    </location>
</feature>
<feature type="compositionally biased region" description="Basic and acidic residues" evidence="13">
    <location>
        <begin position="3986"/>
        <end position="4004"/>
    </location>
</feature>
<feature type="region of interest" description="Disordered" evidence="13">
    <location>
        <begin position="3634"/>
        <end position="3661"/>
    </location>
</feature>
<dbReference type="Gene3D" id="1.10.246.190">
    <property type="entry name" value="Autophagy protein Apg5, helix rich domain"/>
    <property type="match status" value="1"/>
</dbReference>
<dbReference type="GO" id="GO:0006511">
    <property type="term" value="P:ubiquitin-dependent protein catabolic process"/>
    <property type="evidence" value="ECO:0007669"/>
    <property type="project" value="TreeGrafter"/>
</dbReference>
<gene>
    <name evidence="17" type="ORF">E3Q01_02503</name>
</gene>
<evidence type="ECO:0000256" key="6">
    <source>
        <dbReference type="ARBA" id="ARBA00022737"/>
    </source>
</evidence>
<dbReference type="Pfam" id="PF16420">
    <property type="entry name" value="ATG7_N"/>
    <property type="match status" value="1"/>
</dbReference>
<feature type="compositionally biased region" description="Acidic residues" evidence="13">
    <location>
        <begin position="3195"/>
        <end position="3230"/>
    </location>
</feature>
<dbReference type="InterPro" id="IPR009060">
    <property type="entry name" value="UBA-like_sf"/>
</dbReference>
<dbReference type="Gene3D" id="3.30.2160.10">
    <property type="entry name" value="Hect, E3 ligase catalytic domain"/>
    <property type="match status" value="1"/>
</dbReference>
<dbReference type="InterPro" id="IPR037516">
    <property type="entry name" value="Tripartite_DENN"/>
</dbReference>
<feature type="region of interest" description="Disordered" evidence="13">
    <location>
        <begin position="4187"/>
        <end position="4206"/>
    </location>
</feature>
<dbReference type="Gene3D" id="3.30.390.80">
    <property type="entry name" value="DNA repair protein Rad52/59/22"/>
    <property type="match status" value="1"/>
</dbReference>
<feature type="region of interest" description="Disordered" evidence="13">
    <location>
        <begin position="210"/>
        <end position="235"/>
    </location>
</feature>
<keyword evidence="9" id="KW-0233">DNA recombination</keyword>
<dbReference type="Pfam" id="PF04098">
    <property type="entry name" value="Rad52_Rad22"/>
    <property type="match status" value="1"/>
</dbReference>
<evidence type="ECO:0000256" key="13">
    <source>
        <dbReference type="SAM" id="MobiDB-lite"/>
    </source>
</evidence>
<dbReference type="FunFam" id="3.90.1750.10:FF:000003">
    <property type="entry name" value="E3 ubiquitin-protein ligase UPL1"/>
    <property type="match status" value="1"/>
</dbReference>
<dbReference type="InterPro" id="IPR030395">
    <property type="entry name" value="GP_PDE_dom"/>
</dbReference>
<evidence type="ECO:0000256" key="7">
    <source>
        <dbReference type="ARBA" id="ARBA00022763"/>
    </source>
</evidence>
<keyword evidence="5" id="KW-0808">Transferase</keyword>
<dbReference type="GO" id="GO:0008641">
    <property type="term" value="F:ubiquitin-like modifier activating enzyme activity"/>
    <property type="evidence" value="ECO:0007669"/>
    <property type="project" value="InterPro"/>
</dbReference>
<feature type="compositionally biased region" description="Polar residues" evidence="13">
    <location>
        <begin position="210"/>
        <end position="220"/>
    </location>
</feature>
<dbReference type="Gene3D" id="3.30.2410.10">
    <property type="entry name" value="Hect, E3 ligase catalytic domain"/>
    <property type="match status" value="1"/>
</dbReference>
<dbReference type="Gene3D" id="3.40.50.720">
    <property type="entry name" value="NAD(P)-binding Rossmann-like Domain"/>
    <property type="match status" value="1"/>
</dbReference>
<feature type="region of interest" description="Disordered" evidence="13">
    <location>
        <begin position="3922"/>
        <end position="3942"/>
    </location>
</feature>
<feature type="compositionally biased region" description="Basic and acidic residues" evidence="13">
    <location>
        <begin position="3465"/>
        <end position="3477"/>
    </location>
</feature>
<dbReference type="Gene3D" id="3.40.140.70">
    <property type="entry name" value="Ubiquitin-like modifier-activating enzyme ATG7 N-terminal domain"/>
    <property type="match status" value="1"/>
</dbReference>
<feature type="region of interest" description="Disordered" evidence="13">
    <location>
        <begin position="2744"/>
        <end position="2809"/>
    </location>
</feature>
<dbReference type="Gene3D" id="1.10.8.10">
    <property type="entry name" value="DNA helicase RuvA subunit, C-terminal domain"/>
    <property type="match status" value="1"/>
</dbReference>
<feature type="region of interest" description="Disordered" evidence="13">
    <location>
        <begin position="3986"/>
        <end position="4044"/>
    </location>
</feature>
<dbReference type="InterPro" id="IPR042522">
    <property type="entry name" value="Atg7_N_1"/>
</dbReference>
<dbReference type="Gene3D" id="3.90.1750.10">
    <property type="entry name" value="Hect, E3 ligase catalytic domains"/>
    <property type="match status" value="1"/>
</dbReference>
<dbReference type="InterPro" id="IPR042525">
    <property type="entry name" value="Rad52_Rad59_Rad22_sf"/>
</dbReference>
<evidence type="ECO:0000256" key="1">
    <source>
        <dbReference type="ARBA" id="ARBA00000885"/>
    </source>
</evidence>
<dbReference type="Pfam" id="PF06012">
    <property type="entry name" value="DUF908"/>
    <property type="match status" value="2"/>
</dbReference>
<dbReference type="SUPFAM" id="SSF51695">
    <property type="entry name" value="PLC-like phosphodiesterases"/>
    <property type="match status" value="1"/>
</dbReference>
<dbReference type="InterPro" id="IPR011989">
    <property type="entry name" value="ARM-like"/>
</dbReference>
<dbReference type="InterPro" id="IPR032197">
    <property type="entry name" value="Atg7_N"/>
</dbReference>
<feature type="domain" description="HECT" evidence="15">
    <location>
        <begin position="4374"/>
        <end position="4707"/>
    </location>
</feature>
<dbReference type="Proteomes" id="UP000310708">
    <property type="component" value="Unassembled WGS sequence"/>
</dbReference>
<dbReference type="InterPro" id="IPR010309">
    <property type="entry name" value="E3_Ub_ligase_DUF908"/>
</dbReference>
<feature type="compositionally biased region" description="Polar residues" evidence="13">
    <location>
        <begin position="1041"/>
        <end position="1050"/>
    </location>
</feature>
<dbReference type="InterPro" id="IPR000569">
    <property type="entry name" value="HECT_dom"/>
</dbReference>
<dbReference type="SUPFAM" id="SSF48371">
    <property type="entry name" value="ARM repeat"/>
    <property type="match status" value="1"/>
</dbReference>
<dbReference type="GO" id="GO:0061630">
    <property type="term" value="F:ubiquitin protein ligase activity"/>
    <property type="evidence" value="ECO:0007669"/>
    <property type="project" value="UniProtKB-EC"/>
</dbReference>
<feature type="region of interest" description="Disordered" evidence="13">
    <location>
        <begin position="756"/>
        <end position="778"/>
    </location>
</feature>
<dbReference type="GO" id="GO:0003697">
    <property type="term" value="F:single-stranded DNA binding"/>
    <property type="evidence" value="ECO:0007669"/>
    <property type="project" value="UniProtKB-ARBA"/>
</dbReference>
<feature type="compositionally biased region" description="Acidic residues" evidence="13">
    <location>
        <begin position="3097"/>
        <end position="3123"/>
    </location>
</feature>
<dbReference type="PROSITE" id="PS50211">
    <property type="entry name" value="DENN"/>
    <property type="match status" value="1"/>
</dbReference>
<evidence type="ECO:0000259" key="14">
    <source>
        <dbReference type="PROSITE" id="PS50211"/>
    </source>
</evidence>
<feature type="compositionally biased region" description="Basic and acidic residues" evidence="13">
    <location>
        <begin position="1094"/>
        <end position="1105"/>
    </location>
</feature>
<dbReference type="Pfam" id="PF00632">
    <property type="entry name" value="HECT"/>
    <property type="match status" value="1"/>
</dbReference>
<dbReference type="Pfam" id="PF04106">
    <property type="entry name" value="ATG5_UblB"/>
    <property type="match status" value="1"/>
</dbReference>
<dbReference type="FunFam" id="3.30.390.80:FF:000001">
    <property type="entry name" value="DNA repair protein RAD52 homolog"/>
    <property type="match status" value="1"/>
</dbReference>
<feature type="compositionally biased region" description="Low complexity" evidence="13">
    <location>
        <begin position="3637"/>
        <end position="3649"/>
    </location>
</feature>
<dbReference type="GO" id="GO:0008081">
    <property type="term" value="F:phosphoric diester hydrolase activity"/>
    <property type="evidence" value="ECO:0007669"/>
    <property type="project" value="InterPro"/>
</dbReference>
<feature type="compositionally biased region" description="Basic residues" evidence="13">
    <location>
        <begin position="3766"/>
        <end position="3775"/>
    </location>
</feature>
<feature type="region of interest" description="Disordered" evidence="13">
    <location>
        <begin position="1041"/>
        <end position="1105"/>
    </location>
</feature>
<feature type="region of interest" description="Disordered" evidence="13">
    <location>
        <begin position="3272"/>
        <end position="3338"/>
    </location>
</feature>
<dbReference type="GO" id="GO:0005634">
    <property type="term" value="C:nucleus"/>
    <property type="evidence" value="ECO:0007669"/>
    <property type="project" value="TreeGrafter"/>
</dbReference>
<feature type="compositionally biased region" description="Basic and acidic residues" evidence="13">
    <location>
        <begin position="1949"/>
        <end position="1961"/>
    </location>
</feature>
<dbReference type="InterPro" id="IPR048318">
    <property type="entry name" value="ATG5_UblB"/>
</dbReference>
<evidence type="ECO:0000256" key="2">
    <source>
        <dbReference type="ARBA" id="ARBA00004906"/>
    </source>
</evidence>
<dbReference type="InterPro" id="IPR025527">
    <property type="entry name" value="HUWE1/Rev1_UBM"/>
</dbReference>
<feature type="compositionally biased region" description="Acidic residues" evidence="13">
    <location>
        <begin position="3132"/>
        <end position="3180"/>
    </location>
</feature>
<dbReference type="SUPFAM" id="SSF56204">
    <property type="entry name" value="Hect, E3 ligase catalytic domain"/>
    <property type="match status" value="1"/>
</dbReference>
<feature type="region of interest" description="Disordered" evidence="13">
    <location>
        <begin position="3696"/>
        <end position="3720"/>
    </location>
</feature>
<dbReference type="InterPro" id="IPR042526">
    <property type="entry name" value="Atg5_HR"/>
</dbReference>
<dbReference type="Pfam" id="PF00899">
    <property type="entry name" value="ThiF"/>
    <property type="match status" value="1"/>
</dbReference>
<feature type="region of interest" description="Disordered" evidence="13">
    <location>
        <begin position="2206"/>
        <end position="2225"/>
    </location>
</feature>
<feature type="compositionally biased region" description="Basic and acidic residues" evidence="13">
    <location>
        <begin position="3485"/>
        <end position="3514"/>
    </location>
</feature>
<dbReference type="UniPathway" id="UPA00143"/>
<dbReference type="InterPro" id="IPR016024">
    <property type="entry name" value="ARM-type_fold"/>
</dbReference>
<feature type="domain" description="GP-PDE" evidence="16">
    <location>
        <begin position="5215"/>
        <end position="5519"/>
    </location>
</feature>
<dbReference type="InterPro" id="IPR050409">
    <property type="entry name" value="E3_ubiq-protein_ligase"/>
</dbReference>
<dbReference type="InterPro" id="IPR017946">
    <property type="entry name" value="PLC-like_Pdiesterase_TIM-brl"/>
</dbReference>
<feature type="active site" description="Glycyl thioester intermediate" evidence="12">
    <location>
        <position position="4677"/>
    </location>
</feature>
<feature type="compositionally biased region" description="Polar residues" evidence="13">
    <location>
        <begin position="996"/>
        <end position="1017"/>
    </location>
</feature>
<keyword evidence="10" id="KW-0234">DNA repair</keyword>
<evidence type="ECO:0000256" key="3">
    <source>
        <dbReference type="ARBA" id="ARBA00006638"/>
    </source>
</evidence>
<dbReference type="FunFam" id="3.30.2160.10:FF:000001">
    <property type="entry name" value="E3 ubiquitin-protein ligase NEDD4-like"/>
    <property type="match status" value="1"/>
</dbReference>
<keyword evidence="6" id="KW-0677">Repeat</keyword>
<evidence type="ECO:0000256" key="5">
    <source>
        <dbReference type="ARBA" id="ARBA00022679"/>
    </source>
</evidence>
<feature type="domain" description="UDENN" evidence="14">
    <location>
        <begin position="247"/>
        <end position="693"/>
    </location>
</feature>
<feature type="compositionally biased region" description="Gly residues" evidence="13">
    <location>
        <begin position="3272"/>
        <end position="3281"/>
    </location>
</feature>
<comment type="caution">
    <text evidence="17">The sequence shown here is derived from an EMBL/GenBank/DDBJ whole genome shotgun (WGS) entry which is preliminary data.</text>
</comment>
<dbReference type="Pfam" id="PF03009">
    <property type="entry name" value="GDPD"/>
    <property type="match status" value="1"/>
</dbReference>
<dbReference type="InterPro" id="IPR010314">
    <property type="entry name" value="E3_Ub_ligase_DUF913"/>
</dbReference>
<feature type="region of interest" description="Disordered" evidence="13">
    <location>
        <begin position="3032"/>
        <end position="3230"/>
    </location>
</feature>
<dbReference type="PANTHER" id="PTHR11254:SF67">
    <property type="entry name" value="E3 UBIQUITIN-PROTEIN LIGASE HUWE1"/>
    <property type="match status" value="1"/>
</dbReference>
<name>A0A4T0TJ16_9BASI</name>
<dbReference type="Gene3D" id="3.20.20.190">
    <property type="entry name" value="Phosphatidylinositol (PI) phosphodiesterase"/>
    <property type="match status" value="1"/>
</dbReference>
<evidence type="ECO:0000256" key="4">
    <source>
        <dbReference type="ARBA" id="ARBA00012485"/>
    </source>
</evidence>
<feature type="compositionally biased region" description="Polar residues" evidence="13">
    <location>
        <begin position="3540"/>
        <end position="3551"/>
    </location>
</feature>
<feature type="compositionally biased region" description="Basic and acidic residues" evidence="13">
    <location>
        <begin position="4018"/>
        <end position="4034"/>
    </location>
</feature>
<dbReference type="SUPFAM" id="SSF54768">
    <property type="entry name" value="dsRNA-binding domain-like"/>
    <property type="match status" value="1"/>
</dbReference>
<dbReference type="GO" id="GO:0000209">
    <property type="term" value="P:protein polyubiquitination"/>
    <property type="evidence" value="ECO:0007669"/>
    <property type="project" value="TreeGrafter"/>
</dbReference>
<evidence type="ECO:0000259" key="16">
    <source>
        <dbReference type="PROSITE" id="PS51704"/>
    </source>
</evidence>
<dbReference type="InterPro" id="IPR018307">
    <property type="entry name" value="ABL9/DENND6_dom"/>
</dbReference>
<feature type="compositionally biased region" description="Polar residues" evidence="13">
    <location>
        <begin position="1068"/>
        <end position="1079"/>
    </location>
</feature>
<dbReference type="InterPro" id="IPR042523">
    <property type="entry name" value="Atg7_N_2"/>
</dbReference>
<feature type="compositionally biased region" description="Basic and acidic residues" evidence="13">
    <location>
        <begin position="2747"/>
        <end position="2772"/>
    </location>
</feature>
<dbReference type="InterPro" id="IPR048940">
    <property type="entry name" value="ATG5_HBR"/>
</dbReference>
<protein>
    <recommendedName>
        <fullName evidence="4">HECT-type E3 ubiquitin transferase</fullName>
        <ecNumber evidence="4">2.3.2.26</ecNumber>
    </recommendedName>
</protein>
<feature type="compositionally biased region" description="Polar residues" evidence="13">
    <location>
        <begin position="2773"/>
        <end position="2787"/>
    </location>
</feature>
<dbReference type="GO" id="GO:0000724">
    <property type="term" value="P:double-strand break repair via homologous recombination"/>
    <property type="evidence" value="ECO:0007669"/>
    <property type="project" value="UniProtKB-ARBA"/>
</dbReference>
<dbReference type="Gene3D" id="3.10.20.90">
    <property type="entry name" value="Phosphatidylinositol 3-kinase Catalytic Subunit, Chain A, domain 1"/>
    <property type="match status" value="1"/>
</dbReference>
<feature type="compositionally biased region" description="Low complexity" evidence="13">
    <location>
        <begin position="2251"/>
        <end position="2273"/>
    </location>
</feature>
<evidence type="ECO:0000256" key="8">
    <source>
        <dbReference type="ARBA" id="ARBA00022786"/>
    </source>
</evidence>
<feature type="region of interest" description="Disordered" evidence="13">
    <location>
        <begin position="3752"/>
        <end position="3775"/>
    </location>
</feature>
<feature type="compositionally biased region" description="Acidic residues" evidence="13">
    <location>
        <begin position="3058"/>
        <end position="3075"/>
    </location>
</feature>
<feature type="compositionally biased region" description="Low complexity" evidence="13">
    <location>
        <begin position="756"/>
        <end position="765"/>
    </location>
</feature>
<dbReference type="Pfam" id="PF20637">
    <property type="entry name" value="ATG5_HBR"/>
    <property type="match status" value="1"/>
</dbReference>
<feature type="region of interest" description="Disordered" evidence="13">
    <location>
        <begin position="2242"/>
        <end position="2276"/>
    </location>
</feature>
<dbReference type="PANTHER" id="PTHR11254">
    <property type="entry name" value="HECT DOMAIN UBIQUITIN-PROTEIN LIGASE"/>
    <property type="match status" value="1"/>
</dbReference>
<dbReference type="CDD" id="cd00078">
    <property type="entry name" value="HECTc"/>
    <property type="match status" value="1"/>
</dbReference>
<comment type="catalytic activity">
    <reaction evidence="1">
        <text>S-ubiquitinyl-[E2 ubiquitin-conjugating enzyme]-L-cysteine + [acceptor protein]-L-lysine = [E2 ubiquitin-conjugating enzyme]-L-cysteine + N(6)-ubiquitinyl-[acceptor protein]-L-lysine.</text>
        <dbReference type="EC" id="2.3.2.26"/>
    </reaction>
</comment>
<reference evidence="17 18" key="1">
    <citation type="submission" date="2019-03" db="EMBL/GenBank/DDBJ databases">
        <title>Sequencing 25 genomes of Wallemia mellicola.</title>
        <authorList>
            <person name="Gostincar C."/>
        </authorList>
    </citation>
    <scope>NUCLEOTIDE SEQUENCE [LARGE SCALE GENOMIC DNA]</scope>
    <source>
        <strain evidence="17 18">EXF-757</strain>
    </source>
</reference>
<sequence>MPPLRLILQQNTQSPNTYAANTLDSTKMSFMASLKESQLVRWGTVKRMTSLKRSETEQLWSSLEKNLFDDYFKVANKLLPNNTEETPRAVPIKLVLPDSIVIQDILPYHYSLLEYLQHALPLLFPKNQSKYQNLGYPVLHGTIIPLESIIGWLDVFVDWIILYFLLSYLPTLMNLEAQDPWAADPRASLSEINKISPSNYLENDQNPFEYEQSQRPTPLATQPMHPRSLSNDISAAQSDRHQDDTLIATLLVDFHHNFGPIIEYCHPKDTITDNDFTRLLPFLALPDGAHMTQEDFSYFHLKPPADGSLGNNTIFGISCNRQLKSSELLERDSHVTRSIVQKAIVVLTTKPVFGPIRDKLGVITRAFFSQRNFSELQLLVQFHQSLQHSLSGYTNQAVLNSGTNLHELVLKFKNKTLTLLKLLLLQKRILFFGYRPLSKHPEYPVERLCNFQYSLISLIPNLLHALSQAASPDIPTTFGSKNIPPTSLRTTDRESLLQYAGMPLDLFGKGAFFQPYMPLQQIDMLTSKDTSSFLVGTTNAVFTQQKNLKLDVVVNIETGALDIQTPGLEKIVQPTYQDRKWMDEIVTSVTNTHHRQSNFNGGGPVSFVDSDDWLRAKFEDYICSALASIKYVDYVKYGGAAVKRNEGPLAGNNYEKNPTQSFGEGFVNTMRQSTAFIDWNMRTDVALFDLIEPRHPYNSGNSLGMRLSEGLNDLHARLPERRGSSDSSNTSKNASSMKSTLGGFGAYIAGKARNSLPASKSSSSIAPPPKDDEAESAWQTSFANTSTQFDGNTQASRIYTDEYRQEAQEKLTKRLAPECISQRPGGGNSKVCYIEGHQAIALTNSIFGYDGWSSQIMDTKIVYIEQSPNHKWHCTAQALARVTVLSTGAFHEDVGFGDMANSPTRGAAIDKCMKEAVTDAVKRCLRYFGNSTGNCLYDNNYTREIVRHKDKNRYQYVPEETYRPKEFDYRPEHVKEQERQRLLQKRQQQQRQQQQYQVANTSVNHIPSDANNTMSNKNVKDEDLIWDGFDINEKDNSMLSTMDEASTEKSTLMPPPPLPANHLQPQNHQASSSGTYTSPKKNKGAESRAAALKRGRENKSLRGKLDKIEKSKEEDMALYLEEFGEWKWPKGDLYAYVALLNRLDGVLAKITAEFNLRGTPANGSFYGVQEKPFDAYTKRLLNAILRFLKLLIDNCSNRKIFNSVEHLDALIVTTDIEVLSCNLKLILAIQAHHRNALQLDCKALLALAWNWPTTASLSESTVQLPDFNDNVTFQYFDNQSRSIHLEKVSENPLIKESQAQHSLLIYEPTLVPQLTQLLQLPLKDDYLAIQSNAIICLESLSHYKSKVSEVLSCLNAGVNQGLLFTYIRNVTNKLSQSKPSIQLVDLVDSIFSMISHLSTSNSGGQMLVGAGLITLLINLFKVDSSPLICKCLQLLDALLYSYRNALPIFINAHGLTTLVEKIHQRVSKSLENKTEIENNCQNDEDIRITFGKLSIIDSQAMKSSLRSIYRLLTSSGTEGGIRNLIDTTLLQDIHSIIDNRKFFGAAITSFALNIMATFVHNEPTSLSIIQEAKLPGKFYEAIEDHIEPNIDILNVIFNVISACCLNEHGLEEFKQRADKIISKIFDIFSSPSHIKVLGEKENAVNIGQSVDELIRHQPSLKPKVLKAINDQLDKIVNIGGSFNSQEVSHYGLSEVAKYRLLTKDEHSMVDNLPASEKREEPFALKCMDVMARFLESVFTNGSHAKEFLESGGLDKIGHFFSLPCLPYDFSITRASESIAQLGRVLIETKPEVSLTWSLDQMRTNMDATRHIWSELRNQSLFKQMKEISETNYDEANKTFRSLVELYSRVQLVSDMFASIGFLNIRVSNGFFLPKLNEERHLVTMSMIGDLWRSMSWEYFLFNAEENKETDFDWKELETGSKSSNEKYEKNLNILMSNLDPTVSAKNNKNKTEEEKKEEDSDPVKLNYKSLLHLAMYIPETVTPFFQAVIKMFLYRRQSDQTHKKNSVITSKAVAQILVDHISYNGNGDPRPTCAYISSSLKLINLLIFDERTSHNHLQTPLVFSFAQQGGIKLLADRCDEINEELSKQAITDNEIPKSPGEMQQFRMYRILENLMPLLHTFAATRPLLESSQTGPLQLRETDKSSPEYFNANDFLVRVRSIILPAIIKVCKSEWLSKAPIAQPTRLIVQTFLNIIKAEGEVAEPITTQNPLQRQIGGPGSDRFGHLHDLERALTSMRSSPFSRILGEGATPEQGSQQPQSPQEPSSEGQQPPSRGIVDDITRQLSSAPTPDQALVEELISMDFPQLAARVALIDNKDVAQAAEWLVSRPDVVDACREEEKREERKQAEDKEVEMKVDEGNVSPMTDKIDVVKKSLDNSRKGIQDSLPSILLKLVDAHSEIVFDVKDIFKDDKEKPEEHLGIKTLLEEIERLDPNDRTLDSKIFKDNIANQRSRILNMTGKYKDAIINNEYPPKWLGPYMLATAIVLASSETTKPAPEDPTKVEDVQVNIDDIVDDSALQKETRDLFEIAMTTFTRTKDKQFESRTFMAVLHVLALLTRKTNYSKELFASGGLQMLTNIFNESIENAHSSCIFSTILIRNMIEDEALIKTTMHNELLGFFATSSTRGTGGGSKVVDVSTFTKTAASLALRNPKVFMEVVKENCVLVSDKPAGGIFHIKLRSDVIPDLKPNNASGQKDDTEKMNEDVMQLDGQQSSRVISSETLDSVLHFLVSELMRIGKAARTFASKSTEKIGEEKNKEYEKKNEEEKKKSESNQDGQISQPEASVSATPDDGKKDEKDQKDQKDEKDKMPPGALEYYYACFLLQSITEICASYPSAKLNLVMTNKKRQGGGTPFKPKVTFLNFLISELISTPTLSMPTNDEVGRKQRTLAEWAIAVLVSTCTDTSPWSDTKDIANEVVLSRKFVLDVVSKLIKDNTSGVTEEDLNVRYARLTALAEILSRLIDVKPINPVTGKASNVGSLHMAKVMLEKNYVTTLTHALGDIDISFPNSKITIGALLIPLERLTKISIKMAKNKKGDDDDGNNDEDEGLNASEMGSSESEEDGSSDEDEVIEENDPDRAGTPDLYRNSALGMYTGENYEEENDNEDEDMDDEDMEDMEVDFGEDGSGSSDSSNDEEDFDSDDDEGDEMDADGGEADDWIDEEDDGEEVDFDEDAYDEEEALNPIVDSEAVIDAPTPDDEDPESIADPDILDDGLIDDGFSETDDEADEDGIAFRDEINVERAPRIGGIIDGRHDMGEASAIFGSPLLGGGSSRRRMFGGGQSQSILGGGRDRNESDSELPQQPLLVDQAPPSAAPTAQDTSGRRQGAGGQRPGNNNPLLQTIENMFGRNGFQLIEQLLQREAGGLAGVPPGTRVHLELHSPNGPSGPIPIEQLSNLAARRQQVPMSQSAWIMKAVNDLSALPTFSRWYHTSKLFYGATSQERATKLTNHIILMLLPITREALAKQRAEKGEKSKELENPSESEEEKEKKESKNKEVGELHEPEAREEEMREAVPHEAPPIYQQGDVEMSEVATVEPSASAPESNQTSTNAPAQEGAPSGTDAPQEAPADASASGEASGTAQGSGEASTSAPRERVTIKIYGRDVDITDTGIDPSFMEALPDDMRDEVITQHMRETTRASNAAAAQNRRTQGGDTGAPPEEAGSEISMEFLNALPAEIRAEVLQQEAFESLYRNRRQSGGANERGGSQPGNPPDPGSFLTSMDSGLRQFVLMNGDLYNPQEEMEPSMGRMDLASVLGGRRPSGPRPQPKKAATKHRQRDALQLLDKNGLAILIRLLFYPNLIKKSILFKILTNLIENSRTRNDLLLLLLNILQEGTGDLPAVDRSLSQLTLKGGKQSMATPLSTPTGKLTTKRKHVQETPASPILMQIPPETIPNLLAQRCFETLTTLVSSNSNASSFFLTEHDLSSSVRPRPSKKSKGKEKQTTPVKFPIVLLMGLLDRPTVFKTQMMMDTFTTLLATVTKPLSTLKKEQKDEKPETSEGDGKQQEQQPQIPAADVDATPRPKQKENEEKKNENENEEDDGLKVAPQIPTHVLKYVVNILTVGECSSKTFQQTLSLIQNLSFIPDAKDIIAAELRVKAQEFGQQLNGELVELGDALRKAEKSDDVDASVMEKFLPASSLQARLLRVLKTVDYMFGQSTENISESTEQSSEDRPSSLRQVLGSLMREGRNQEPEAPAEPPAPSKEEAQTNELKVNAIYDSFNFGSVWKKLSENLKLIEENEQMTHIATVLLPLIESLMVVCKYVNPQTAALRTKRMTGSPISPSMHESIEDVFIDFTEEHRKIINVMVRNNPALMSGSFSLLVQNPRILEFDNKRSFFMQRLKAKKRGETYPTLHVNVRRSQVFSDSFQYLQRKTGDEIKYGKLSVKFYGEEGVDAGGVAREWFQVLTQQMFNPDYALFQPCDADRLTYQPNRASYVNEHHLSFFKFVGRIIGKAIYDGRLLDAYFTRSFYKHMLGRQVDFKDLESVDLSYYNSLVWMLENSIEGVLEPTFSVDNEEFGVVNVIDLIPNGRNIMVTDANKKEYVKLNTEFRLTKAIEKQIQCFLEGFHEIIPKDLAKIFSESELELLISGLPDIDVDEWKNQTDYHGFTPSDPIVNWFWRVLRSFDSTQKASFLQFVTGSSRVPLEGFGSLQGSQGTQRFNIHKAYGEEDKLPTAHTCFNQLDLGPYSSYEALRKQILTAIHEGNTGFVNDQKLDDSPVAINAGYLPSRQTLDRKTGELVDSGSYILIEGIDTPPPNCIPVKGIVKNYNTLEEFKKCDKVRLFEQSLDLIKKATTVDDLNRILLITFSDIKKFRFHYLAATPAIIDKDKEAQWYGKLTECDSNLASEIQSVQPDDSWCWITKKQEGKQYGARVDDWKDFYNNDDEFTLAFIDSSNSDTPGWILRNLLYYVVTKFKANNLNILASRSTGGLYGTLSTKSTYTQTTGVGWDKNAATGKITPKLVDLSASMNPNKLANQAVDLNLKLMKWRILPELNLEKVSNTKCLLLGAGTLGCYVARGLLAWGVNTITFVDNGRVSYSNPVRQPLFEFEDCFSDSHSGAPKASSAAEHLKKIYPDVQSSGHSISIPMPGHPQQRSNVEKDINTLEELVKQHDCVFLLTDSRESRWLPTLLGKVHNKIVINAALGFDSYLVMRHDSLSDRTLDQMCTVTRPGLAPMAASTAVEMLASILQHPDQHNAPSSRGEEQANPIPRDNDKPFDIQAHRGGRGSTVENTLPSFAYGAVSGANTLELDFGVTKDGVAVVWHDEAFLPSKCKDTNPVTPDDPVFPYNDKHVANLTLAQVKTLDCGSLRQDDYPVQEIYPGTKLATLDEFFEFVNCFDTDGEINFDIETKVNPAVTNSTRDPKIFVDLLIESIDKYDVMDRTTLQSFDWRSLKYSKEIRPELVTSALYDDTTAIKNTDWFGGLKIEDYGDVSPAVAGVLAANDIDADILSPAEIESTSGKTLGTDKYKPFVTQEVVNLAHDKGMQVKPWTVDTLNVVDEHYKWGVDGVITDFPHETVRWADLNKIKTAKKFDEDKVMTCLAKHNQLV</sequence>
<dbReference type="Pfam" id="PF14377">
    <property type="entry name" value="UBM"/>
    <property type="match status" value="3"/>
</dbReference>
<dbReference type="InterPro" id="IPR041247">
    <property type="entry name" value="Rad52_fam"/>
</dbReference>
<keyword evidence="8 12" id="KW-0833">Ubl conjugation pathway</keyword>
<evidence type="ECO:0000313" key="17">
    <source>
        <dbReference type="EMBL" id="TIC64837.1"/>
    </source>
</evidence>
<evidence type="ECO:0000259" key="15">
    <source>
        <dbReference type="PROSITE" id="PS50237"/>
    </source>
</evidence>
<dbReference type="GO" id="GO:0005737">
    <property type="term" value="C:cytoplasm"/>
    <property type="evidence" value="ECO:0007669"/>
    <property type="project" value="TreeGrafter"/>
</dbReference>
<comment type="similarity">
    <text evidence="11">Belongs to the UPL family. TOM1/PTR1 subfamily.</text>
</comment>
<evidence type="ECO:0000313" key="18">
    <source>
        <dbReference type="Proteomes" id="UP000310708"/>
    </source>
</evidence>
<dbReference type="SUPFAM" id="SSF46934">
    <property type="entry name" value="UBA-like"/>
    <property type="match status" value="1"/>
</dbReference>
<keyword evidence="7" id="KW-0227">DNA damage</keyword>
<feature type="region of interest" description="Disordered" evidence="13">
    <location>
        <begin position="1941"/>
        <end position="1961"/>
    </location>
</feature>
<feature type="region of interest" description="Disordered" evidence="13">
    <location>
        <begin position="5190"/>
        <end position="5217"/>
    </location>
</feature>
<accession>A0A4T0TJ16</accession>
<evidence type="ECO:0000256" key="12">
    <source>
        <dbReference type="PROSITE-ProRule" id="PRU00104"/>
    </source>
</evidence>
<feature type="compositionally biased region" description="Basic and acidic residues" evidence="13">
    <location>
        <begin position="964"/>
        <end position="981"/>
    </location>
</feature>
<comment type="pathway">
    <text evidence="2">Protein modification; protein ubiquitination.</text>
</comment>
<feature type="compositionally biased region" description="Low complexity" evidence="13">
    <location>
        <begin position="985"/>
        <end position="995"/>
    </location>
</feature>
<feature type="region of interest" description="Disordered" evidence="13">
    <location>
        <begin position="964"/>
        <end position="1018"/>
    </location>
</feature>
<evidence type="ECO:0000256" key="9">
    <source>
        <dbReference type="ARBA" id="ARBA00023172"/>
    </source>
</evidence>
<comment type="similarity">
    <text evidence="3">Belongs to the RAD52 family.</text>
</comment>
<dbReference type="InterPro" id="IPR000594">
    <property type="entry name" value="ThiF_NAD_FAD-bd"/>
</dbReference>
<dbReference type="EC" id="2.3.2.26" evidence="4"/>
<proteinExistence type="inferred from homology"/>
<feature type="compositionally biased region" description="Basic and acidic residues" evidence="13">
    <location>
        <begin position="2790"/>
        <end position="2809"/>
    </location>
</feature>
<feature type="compositionally biased region" description="Polar residues" evidence="13">
    <location>
        <begin position="3574"/>
        <end position="3590"/>
    </location>
</feature>
<dbReference type="SMART" id="SM00119">
    <property type="entry name" value="HECTc"/>
    <property type="match status" value="1"/>
</dbReference>
<dbReference type="Gene3D" id="3.40.140.100">
    <property type="entry name" value="Ubiquitin-like modifier-activating enzyme ATG7 C-terminal domain"/>
    <property type="match status" value="1"/>
</dbReference>
<feature type="region of interest" description="Disordered" evidence="13">
    <location>
        <begin position="3465"/>
        <end position="3595"/>
    </location>
</feature>
<evidence type="ECO:0000256" key="10">
    <source>
        <dbReference type="ARBA" id="ARBA00023204"/>
    </source>
</evidence>
<dbReference type="GO" id="GO:0006629">
    <property type="term" value="P:lipid metabolic process"/>
    <property type="evidence" value="ECO:0007669"/>
    <property type="project" value="InterPro"/>
</dbReference>
<organism evidence="17 18">
    <name type="scientific">Wallemia mellicola</name>
    <dbReference type="NCBI Taxonomy" id="1708541"/>
    <lineage>
        <taxon>Eukaryota</taxon>
        <taxon>Fungi</taxon>
        <taxon>Dikarya</taxon>
        <taxon>Basidiomycota</taxon>
        <taxon>Wallemiomycotina</taxon>
        <taxon>Wallemiomycetes</taxon>
        <taxon>Wallemiales</taxon>
        <taxon>Wallemiaceae</taxon>
        <taxon>Wallemia</taxon>
    </lineage>
</organism>
<dbReference type="PROSITE" id="PS50237">
    <property type="entry name" value="HECT"/>
    <property type="match status" value="1"/>
</dbReference>
<evidence type="ECO:0000256" key="11">
    <source>
        <dbReference type="ARBA" id="ARBA00034494"/>
    </source>
</evidence>
<dbReference type="PROSITE" id="PS51704">
    <property type="entry name" value="GP_PDE"/>
    <property type="match status" value="1"/>
</dbReference>
<dbReference type="SUPFAM" id="SSF69572">
    <property type="entry name" value="Activating enzymes of the ubiquitin-like proteins"/>
    <property type="match status" value="1"/>
</dbReference>